<keyword evidence="1" id="KW-0472">Membrane</keyword>
<keyword evidence="1" id="KW-0812">Transmembrane</keyword>
<name>A0A412FYY0_9FIRM</name>
<dbReference type="AlphaFoldDB" id="A0A412FYY0"/>
<protein>
    <recommendedName>
        <fullName evidence="4">Cxxc_20_cxxc protein</fullName>
    </recommendedName>
</protein>
<feature type="transmembrane region" description="Helical" evidence="1">
    <location>
        <begin position="60"/>
        <end position="82"/>
    </location>
</feature>
<dbReference type="EMBL" id="QRUP01000012">
    <property type="protein sequence ID" value="RGR73384.1"/>
    <property type="molecule type" value="Genomic_DNA"/>
</dbReference>
<accession>A0A412FYY0</accession>
<evidence type="ECO:0000256" key="1">
    <source>
        <dbReference type="SAM" id="Phobius"/>
    </source>
</evidence>
<gene>
    <name evidence="2" type="ORF">DWY25_10275</name>
</gene>
<proteinExistence type="predicted"/>
<evidence type="ECO:0008006" key="4">
    <source>
        <dbReference type="Google" id="ProtNLM"/>
    </source>
</evidence>
<dbReference type="RefSeq" id="WP_117895154.1">
    <property type="nucleotide sequence ID" value="NZ_CABJCV010000012.1"/>
</dbReference>
<dbReference type="GeneID" id="83015783"/>
<dbReference type="Proteomes" id="UP000284178">
    <property type="component" value="Unassembled WGS sequence"/>
</dbReference>
<keyword evidence="1" id="KW-1133">Transmembrane helix</keyword>
<evidence type="ECO:0000313" key="3">
    <source>
        <dbReference type="Proteomes" id="UP000284178"/>
    </source>
</evidence>
<evidence type="ECO:0000313" key="2">
    <source>
        <dbReference type="EMBL" id="RGR73384.1"/>
    </source>
</evidence>
<keyword evidence="3" id="KW-1185">Reference proteome</keyword>
<comment type="caution">
    <text evidence="2">The sequence shown here is derived from an EMBL/GenBank/DDBJ whole genome shotgun (WGS) entry which is preliminary data.</text>
</comment>
<sequence>MRQDVVCPHCQKSFHVRPGSFLSMRLECPHCHGRSRLIPSWTVCFLLAIFVVLLPDDHGFVGLIVYLLLLFTVFYLFLPFWVRNSLIRIKPVENQTNLTEKQ</sequence>
<feature type="transmembrane region" description="Helical" evidence="1">
    <location>
        <begin position="37"/>
        <end position="54"/>
    </location>
</feature>
<reference evidence="2 3" key="1">
    <citation type="submission" date="2018-08" db="EMBL/GenBank/DDBJ databases">
        <title>A genome reference for cultivated species of the human gut microbiota.</title>
        <authorList>
            <person name="Zou Y."/>
            <person name="Xue W."/>
            <person name="Luo G."/>
        </authorList>
    </citation>
    <scope>NUCLEOTIDE SEQUENCE [LARGE SCALE GENOMIC DNA]</scope>
    <source>
        <strain evidence="2 3">AF24-29</strain>
    </source>
</reference>
<organism evidence="2 3">
    <name type="scientific">Holdemania filiformis</name>
    <dbReference type="NCBI Taxonomy" id="61171"/>
    <lineage>
        <taxon>Bacteria</taxon>
        <taxon>Bacillati</taxon>
        <taxon>Bacillota</taxon>
        <taxon>Erysipelotrichia</taxon>
        <taxon>Erysipelotrichales</taxon>
        <taxon>Erysipelotrichaceae</taxon>
        <taxon>Holdemania</taxon>
    </lineage>
</organism>